<sequence>MRPLSLCLLLLPLLLLLLHPPPFANAFEEEEEDNEMRSQWLLGDVAIANANDVGQRMPNSEQDEEANQMRAQRPTPLPWQPTQWPTKPPQYPPGRPWPGPGNGKGWGNKPWYGNGNYGKGGGGGGRPNHRSGGLMLLQPATPRWRTPPTFFPTRPTRWTKYPTFRPRPRPTRRPYVPDIVPQNVIPGMPSSY</sequence>
<evidence type="ECO:0000256" key="1">
    <source>
        <dbReference type="SAM" id="MobiDB-lite"/>
    </source>
</evidence>
<dbReference type="Proteomes" id="UP001620645">
    <property type="component" value="Unassembled WGS sequence"/>
</dbReference>
<evidence type="ECO:0000256" key="2">
    <source>
        <dbReference type="SAM" id="SignalP"/>
    </source>
</evidence>
<comment type="caution">
    <text evidence="3">The sequence shown here is derived from an EMBL/GenBank/DDBJ whole genome shotgun (WGS) entry which is preliminary data.</text>
</comment>
<feature type="compositionally biased region" description="Pro residues" evidence="1">
    <location>
        <begin position="86"/>
        <end position="99"/>
    </location>
</feature>
<keyword evidence="4" id="KW-1185">Reference proteome</keyword>
<reference evidence="3 4" key="1">
    <citation type="submission" date="2024-10" db="EMBL/GenBank/DDBJ databases">
        <authorList>
            <person name="Kim D."/>
        </authorList>
    </citation>
    <scope>NUCLEOTIDE SEQUENCE [LARGE SCALE GENOMIC DNA]</scope>
    <source>
        <strain evidence="3">Taebaek</strain>
    </source>
</reference>
<feature type="signal peptide" evidence="2">
    <location>
        <begin position="1"/>
        <end position="26"/>
    </location>
</feature>
<name>A0ABD2IY03_HETSC</name>
<gene>
    <name evidence="3" type="ORF">niasHS_008854</name>
</gene>
<feature type="region of interest" description="Disordered" evidence="1">
    <location>
        <begin position="139"/>
        <end position="192"/>
    </location>
</feature>
<evidence type="ECO:0000313" key="3">
    <source>
        <dbReference type="EMBL" id="KAL3083982.1"/>
    </source>
</evidence>
<feature type="region of interest" description="Disordered" evidence="1">
    <location>
        <begin position="55"/>
        <end position="105"/>
    </location>
</feature>
<protein>
    <submittedName>
        <fullName evidence="3">Uncharacterized protein</fullName>
    </submittedName>
</protein>
<proteinExistence type="predicted"/>
<keyword evidence="2" id="KW-0732">Signal</keyword>
<feature type="chain" id="PRO_5044768111" evidence="2">
    <location>
        <begin position="27"/>
        <end position="192"/>
    </location>
</feature>
<dbReference type="AlphaFoldDB" id="A0ABD2IY03"/>
<feature type="compositionally biased region" description="Low complexity" evidence="1">
    <location>
        <begin position="141"/>
        <end position="164"/>
    </location>
</feature>
<accession>A0ABD2IY03</accession>
<organism evidence="3 4">
    <name type="scientific">Heterodera schachtii</name>
    <name type="common">Sugarbeet cyst nematode worm</name>
    <name type="synonym">Tylenchus schachtii</name>
    <dbReference type="NCBI Taxonomy" id="97005"/>
    <lineage>
        <taxon>Eukaryota</taxon>
        <taxon>Metazoa</taxon>
        <taxon>Ecdysozoa</taxon>
        <taxon>Nematoda</taxon>
        <taxon>Chromadorea</taxon>
        <taxon>Rhabditida</taxon>
        <taxon>Tylenchina</taxon>
        <taxon>Tylenchomorpha</taxon>
        <taxon>Tylenchoidea</taxon>
        <taxon>Heteroderidae</taxon>
        <taxon>Heteroderinae</taxon>
        <taxon>Heterodera</taxon>
    </lineage>
</organism>
<evidence type="ECO:0000313" key="4">
    <source>
        <dbReference type="Proteomes" id="UP001620645"/>
    </source>
</evidence>
<dbReference type="EMBL" id="JBICCN010000244">
    <property type="protein sequence ID" value="KAL3083982.1"/>
    <property type="molecule type" value="Genomic_DNA"/>
</dbReference>